<gene>
    <name evidence="4" type="ORF">AWRI3579_g467</name>
</gene>
<dbReference type="InterPro" id="IPR011171">
    <property type="entry name" value="GMF"/>
</dbReference>
<dbReference type="Pfam" id="PF00241">
    <property type="entry name" value="Cofilin_ADF"/>
    <property type="match status" value="1"/>
</dbReference>
<dbReference type="GO" id="GO:0071933">
    <property type="term" value="F:Arp2/3 complex binding"/>
    <property type="evidence" value="ECO:0007669"/>
    <property type="project" value="InterPro"/>
</dbReference>
<dbReference type="EMBL" id="LPNM01000003">
    <property type="protein sequence ID" value="OEJ90830.1"/>
    <property type="molecule type" value="Genomic_DNA"/>
</dbReference>
<comment type="caution">
    <text evidence="4">The sequence shown here is derived from an EMBL/GenBank/DDBJ whole genome shotgun (WGS) entry which is preliminary data.</text>
</comment>
<dbReference type="InParanoid" id="A0A1E5RV52"/>
<dbReference type="GO" id="GO:0005634">
    <property type="term" value="C:nucleus"/>
    <property type="evidence" value="ECO:0007669"/>
    <property type="project" value="UniProtKB-SubCell"/>
</dbReference>
<dbReference type="SMART" id="SM00102">
    <property type="entry name" value="ADF"/>
    <property type="match status" value="1"/>
</dbReference>
<dbReference type="InterPro" id="IPR002108">
    <property type="entry name" value="ADF-H"/>
</dbReference>
<name>A0A1E5RV52_9ASCO</name>
<sequence length="158" mass="18112">MSTSLYQISPETKTRINKFRTATSRAEKLEHLVIKIQPKPSYEIVVDDQEDGEDGDDDDDDWGVEVNELKDLPEALPDNLPRFVLLAYPLVTKDGLKKTPLVLLYWKPPTVVSQEWKMVYAGCLEMVRSFTNPNKFLEVNNGLEDEDDVQDLKEQIEA</sequence>
<proteinExistence type="inferred from homology"/>
<dbReference type="Gene3D" id="3.40.20.10">
    <property type="entry name" value="Severin"/>
    <property type="match status" value="1"/>
</dbReference>
<accession>A0A1E5RV52</accession>
<evidence type="ECO:0000313" key="5">
    <source>
        <dbReference type="Proteomes" id="UP000095728"/>
    </source>
</evidence>
<dbReference type="AlphaFoldDB" id="A0A1E5RV52"/>
<evidence type="ECO:0000256" key="1">
    <source>
        <dbReference type="ARBA" id="ARBA00010055"/>
    </source>
</evidence>
<feature type="domain" description="ADF-H" evidence="3">
    <location>
        <begin position="4"/>
        <end position="157"/>
    </location>
</feature>
<organism evidence="4 5">
    <name type="scientific">Hanseniaspora osmophila</name>
    <dbReference type="NCBI Taxonomy" id="56408"/>
    <lineage>
        <taxon>Eukaryota</taxon>
        <taxon>Fungi</taxon>
        <taxon>Dikarya</taxon>
        <taxon>Ascomycota</taxon>
        <taxon>Saccharomycotina</taxon>
        <taxon>Saccharomycetes</taxon>
        <taxon>Saccharomycodales</taxon>
        <taxon>Saccharomycodaceae</taxon>
        <taxon>Hanseniaspora</taxon>
    </lineage>
</organism>
<dbReference type="STRING" id="56408.A0A1E5RV52"/>
<dbReference type="GO" id="GO:0003779">
    <property type="term" value="F:actin binding"/>
    <property type="evidence" value="ECO:0007669"/>
    <property type="project" value="InterPro"/>
</dbReference>
<evidence type="ECO:0000259" key="3">
    <source>
        <dbReference type="PROSITE" id="PS51263"/>
    </source>
</evidence>
<dbReference type="GO" id="GO:0071846">
    <property type="term" value="P:actin filament debranching"/>
    <property type="evidence" value="ECO:0007669"/>
    <property type="project" value="InterPro"/>
</dbReference>
<keyword evidence="5" id="KW-1185">Reference proteome</keyword>
<dbReference type="FunCoup" id="A0A1E5RV52">
    <property type="interactions" value="101"/>
</dbReference>
<comment type="similarity">
    <text evidence="1 2">Belongs to the actin-binding proteins ADF family. GMF subfamily.</text>
</comment>
<evidence type="ECO:0000313" key="4">
    <source>
        <dbReference type="EMBL" id="OEJ90830.1"/>
    </source>
</evidence>
<reference evidence="5" key="1">
    <citation type="journal article" date="2016" name="Genome Announc.">
        <title>Genome sequences of three species of Hanseniaspora isolated from spontaneous wine fermentations.</title>
        <authorList>
            <person name="Sternes P.R."/>
            <person name="Lee D."/>
            <person name="Kutyna D.R."/>
            <person name="Borneman A.R."/>
        </authorList>
    </citation>
    <scope>NUCLEOTIDE SEQUENCE [LARGE SCALE GENOMIC DNA]</scope>
    <source>
        <strain evidence="5">AWRI3579</strain>
    </source>
</reference>
<dbReference type="Proteomes" id="UP000095728">
    <property type="component" value="Unassembled WGS sequence"/>
</dbReference>
<dbReference type="PANTHER" id="PTHR11249">
    <property type="entry name" value="GLIAL FACTOR NATURATION FACTOR"/>
    <property type="match status" value="1"/>
</dbReference>
<dbReference type="OrthoDB" id="3919494at2759"/>
<dbReference type="PANTHER" id="PTHR11249:SF2">
    <property type="entry name" value="GLIA MATURATION FACTOR"/>
    <property type="match status" value="1"/>
</dbReference>
<dbReference type="GO" id="GO:0034316">
    <property type="term" value="P:negative regulation of Arp2/3 complex-mediated actin nucleation"/>
    <property type="evidence" value="ECO:0007669"/>
    <property type="project" value="TreeGrafter"/>
</dbReference>
<comment type="subcellular location">
    <subcellularLocation>
        <location evidence="2">Cytoplasm</location>
    </subcellularLocation>
    <subcellularLocation>
        <location evidence="2">Nucleus</location>
    </subcellularLocation>
</comment>
<protein>
    <submittedName>
        <fullName evidence="4">Protein AIM7</fullName>
    </submittedName>
</protein>
<dbReference type="SUPFAM" id="SSF55753">
    <property type="entry name" value="Actin depolymerizing proteins"/>
    <property type="match status" value="1"/>
</dbReference>
<keyword evidence="2" id="KW-0963">Cytoplasm</keyword>
<dbReference type="InterPro" id="IPR029006">
    <property type="entry name" value="ADF-H/Gelsolin-like_dom_sf"/>
</dbReference>
<dbReference type="GO" id="GO:0030479">
    <property type="term" value="C:actin cortical patch"/>
    <property type="evidence" value="ECO:0007669"/>
    <property type="project" value="TreeGrafter"/>
</dbReference>
<dbReference type="PROSITE" id="PS51263">
    <property type="entry name" value="ADF_H"/>
    <property type="match status" value="1"/>
</dbReference>
<keyword evidence="2" id="KW-0539">Nucleus</keyword>
<evidence type="ECO:0000256" key="2">
    <source>
        <dbReference type="PIRNR" id="PIRNR001788"/>
    </source>
</evidence>
<dbReference type="PIRSF" id="PIRSF001788">
    <property type="entry name" value="GMF-beta"/>
    <property type="match status" value="1"/>
</dbReference>